<dbReference type="SUPFAM" id="SSF55979">
    <property type="entry name" value="DNA clamp"/>
    <property type="match status" value="1"/>
</dbReference>
<feature type="compositionally biased region" description="Polar residues" evidence="3">
    <location>
        <begin position="423"/>
        <end position="438"/>
    </location>
</feature>
<comment type="similarity">
    <text evidence="1 2">Belongs to the rad9 family.</text>
</comment>
<dbReference type="GO" id="GO:0006281">
    <property type="term" value="P:DNA repair"/>
    <property type="evidence" value="ECO:0007669"/>
    <property type="project" value="UniProtKB-UniRule"/>
</dbReference>
<accession>A0AAN7BC50</accession>
<reference evidence="4" key="2">
    <citation type="submission" date="2023-05" db="EMBL/GenBank/DDBJ databases">
        <authorList>
            <consortium name="Lawrence Berkeley National Laboratory"/>
            <person name="Steindorff A."/>
            <person name="Hensen N."/>
            <person name="Bonometti L."/>
            <person name="Westerberg I."/>
            <person name="Brannstrom I.O."/>
            <person name="Guillou S."/>
            <person name="Cros-Aarteil S."/>
            <person name="Calhoun S."/>
            <person name="Haridas S."/>
            <person name="Kuo A."/>
            <person name="Mondo S."/>
            <person name="Pangilinan J."/>
            <person name="Riley R."/>
            <person name="Labutti K."/>
            <person name="Andreopoulos B."/>
            <person name="Lipzen A."/>
            <person name="Chen C."/>
            <person name="Yanf M."/>
            <person name="Daum C."/>
            <person name="Ng V."/>
            <person name="Clum A."/>
            <person name="Ohm R."/>
            <person name="Martin F."/>
            <person name="Silar P."/>
            <person name="Natvig D."/>
            <person name="Lalanne C."/>
            <person name="Gautier V."/>
            <person name="Ament-Velasquez S.L."/>
            <person name="Kruys A."/>
            <person name="Hutchinson M.I."/>
            <person name="Powell A.J."/>
            <person name="Barry K."/>
            <person name="Miller A.N."/>
            <person name="Grigoriev I.V."/>
            <person name="Debuchy R."/>
            <person name="Gladieux P."/>
            <person name="Thoren M.H."/>
            <person name="Johannesson H."/>
        </authorList>
    </citation>
    <scope>NUCLEOTIDE SEQUENCE</scope>
    <source>
        <strain evidence="4">PSN293</strain>
    </source>
</reference>
<dbReference type="GO" id="GO:0000076">
    <property type="term" value="P:DNA replication checkpoint signaling"/>
    <property type="evidence" value="ECO:0007669"/>
    <property type="project" value="TreeGrafter"/>
</dbReference>
<dbReference type="InterPro" id="IPR046938">
    <property type="entry name" value="DNA_clamp_sf"/>
</dbReference>
<reference evidence="4" key="1">
    <citation type="journal article" date="2023" name="Mol. Phylogenet. Evol.">
        <title>Genome-scale phylogeny and comparative genomics of the fungal order Sordariales.</title>
        <authorList>
            <person name="Hensen N."/>
            <person name="Bonometti L."/>
            <person name="Westerberg I."/>
            <person name="Brannstrom I.O."/>
            <person name="Guillou S."/>
            <person name="Cros-Aarteil S."/>
            <person name="Calhoun S."/>
            <person name="Haridas S."/>
            <person name="Kuo A."/>
            <person name="Mondo S."/>
            <person name="Pangilinan J."/>
            <person name="Riley R."/>
            <person name="LaButti K."/>
            <person name="Andreopoulos B."/>
            <person name="Lipzen A."/>
            <person name="Chen C."/>
            <person name="Yan M."/>
            <person name="Daum C."/>
            <person name="Ng V."/>
            <person name="Clum A."/>
            <person name="Steindorff A."/>
            <person name="Ohm R.A."/>
            <person name="Martin F."/>
            <person name="Silar P."/>
            <person name="Natvig D.O."/>
            <person name="Lalanne C."/>
            <person name="Gautier V."/>
            <person name="Ament-Velasquez S.L."/>
            <person name="Kruys A."/>
            <person name="Hutchinson M.I."/>
            <person name="Powell A.J."/>
            <person name="Barry K."/>
            <person name="Miller A.N."/>
            <person name="Grigoriev I.V."/>
            <person name="Debuchy R."/>
            <person name="Gladieux P."/>
            <person name="Hiltunen Thoren M."/>
            <person name="Johannesson H."/>
        </authorList>
    </citation>
    <scope>NUCLEOTIDE SEQUENCE</scope>
    <source>
        <strain evidence="4">PSN293</strain>
    </source>
</reference>
<dbReference type="PIRSF" id="PIRSF009303">
    <property type="entry name" value="Cell_cycle_RAD9"/>
    <property type="match status" value="1"/>
</dbReference>
<feature type="region of interest" description="Disordered" evidence="3">
    <location>
        <begin position="295"/>
        <end position="475"/>
    </location>
</feature>
<dbReference type="AlphaFoldDB" id="A0AAN7BC50"/>
<comment type="caution">
    <text evidence="4">The sequence shown here is derived from an EMBL/GenBank/DDBJ whole genome shotgun (WGS) entry which is preliminary data.</text>
</comment>
<keyword evidence="5" id="KW-1185">Reference proteome</keyword>
<dbReference type="Gene3D" id="3.70.10.10">
    <property type="match status" value="1"/>
</dbReference>
<protein>
    <recommendedName>
        <fullName evidence="2">DNA repair protein rad9</fullName>
    </recommendedName>
</protein>
<dbReference type="InterPro" id="IPR026584">
    <property type="entry name" value="Rad9"/>
</dbReference>
<evidence type="ECO:0000256" key="3">
    <source>
        <dbReference type="SAM" id="MobiDB-lite"/>
    </source>
</evidence>
<dbReference type="InterPro" id="IPR007268">
    <property type="entry name" value="Rad9/Ddc1"/>
</dbReference>
<dbReference type="PANTHER" id="PTHR15237">
    <property type="entry name" value="DNA REPAIR PROTEIN RAD9"/>
    <property type="match status" value="1"/>
</dbReference>
<evidence type="ECO:0000313" key="4">
    <source>
        <dbReference type="EMBL" id="KAK4217897.1"/>
    </source>
</evidence>
<name>A0AAN7BC50_9PEZI</name>
<feature type="compositionally biased region" description="Acidic residues" evidence="3">
    <location>
        <begin position="393"/>
        <end position="415"/>
    </location>
</feature>
<organism evidence="4 5">
    <name type="scientific">Rhypophila decipiens</name>
    <dbReference type="NCBI Taxonomy" id="261697"/>
    <lineage>
        <taxon>Eukaryota</taxon>
        <taxon>Fungi</taxon>
        <taxon>Dikarya</taxon>
        <taxon>Ascomycota</taxon>
        <taxon>Pezizomycotina</taxon>
        <taxon>Sordariomycetes</taxon>
        <taxon>Sordariomycetidae</taxon>
        <taxon>Sordariales</taxon>
        <taxon>Naviculisporaceae</taxon>
        <taxon>Rhypophila</taxon>
    </lineage>
</organism>
<feature type="compositionally biased region" description="Pro residues" evidence="3">
    <location>
        <begin position="366"/>
        <end position="382"/>
    </location>
</feature>
<dbReference type="GO" id="GO:0071479">
    <property type="term" value="P:cellular response to ionizing radiation"/>
    <property type="evidence" value="ECO:0007669"/>
    <property type="project" value="TreeGrafter"/>
</dbReference>
<dbReference type="GO" id="GO:0031573">
    <property type="term" value="P:mitotic intra-S DNA damage checkpoint signaling"/>
    <property type="evidence" value="ECO:0007669"/>
    <property type="project" value="TreeGrafter"/>
</dbReference>
<proteinExistence type="inferred from homology"/>
<gene>
    <name evidence="4" type="ORF">QBC37DRAFT_24690</name>
</gene>
<dbReference type="GO" id="GO:0030896">
    <property type="term" value="C:checkpoint clamp complex"/>
    <property type="evidence" value="ECO:0007669"/>
    <property type="project" value="UniProtKB-UniRule"/>
</dbReference>
<comment type="function">
    <text evidence="2">Acts in DNA repair and mutagenesis. Involved in promoting resistance to ionizing radiation and UV light, as well as regulating cell cycle progression after irradiation.</text>
</comment>
<dbReference type="EMBL" id="MU858056">
    <property type="protein sequence ID" value="KAK4217897.1"/>
    <property type="molecule type" value="Genomic_DNA"/>
</dbReference>
<feature type="compositionally biased region" description="Polar residues" evidence="3">
    <location>
        <begin position="316"/>
        <end position="353"/>
    </location>
</feature>
<evidence type="ECO:0000313" key="5">
    <source>
        <dbReference type="Proteomes" id="UP001301769"/>
    </source>
</evidence>
<dbReference type="PANTHER" id="PTHR15237:SF0">
    <property type="entry name" value="CELL CYCLE CHECKPOINT CONTROL PROTEIN"/>
    <property type="match status" value="1"/>
</dbReference>
<feature type="compositionally biased region" description="Basic and acidic residues" evidence="3">
    <location>
        <begin position="295"/>
        <end position="310"/>
    </location>
</feature>
<dbReference type="Proteomes" id="UP001301769">
    <property type="component" value="Unassembled WGS sequence"/>
</dbReference>
<evidence type="ECO:0000256" key="2">
    <source>
        <dbReference type="PIRNR" id="PIRNR009303"/>
    </source>
</evidence>
<sequence>MAVLNFTLSEEGVSVFHDALACMFKFSDDVCLEARSDRLTLSTINVSRSAYMCCTFATNRFFSRYNFEGNAQYRDRFFCQLWIKSLLSVFRTRTGGGDFGRGDKDAAVESCDVAVDDGPGKKSRLVTRINCRNGITASHSLSFEPKAPTHAKFDKSTARNHWTISSRTLRQLMDHFQPGIELLDINTDDESRLVNFTCFTEKIQKRGANINEAVLKKPLHTNIAVEMDEFDDVEVQDKLHVIISVKDFRAILQHAQLTSGDLTASYGDPGRPMKLSYSRDGVICDFILMTVGEKDASIQKHKDSRAKSSDAAKAGQQAQPGLDSASQRPSSVTGKNVNQQTSERPNQPLSTPTRLPAVRQPGFEMRPPPLPAPVPAPVPPPGSARSDSLFVQQDDDQDQMWEPVNQDEEDEEEATDNSRLEWNATNEPNPSLRISSYLSKLRPEPSQDGPAEHLASGLDPTQRLSEVRPLGLFSP</sequence>
<keyword evidence="2" id="KW-0227">DNA damage</keyword>
<dbReference type="Pfam" id="PF04139">
    <property type="entry name" value="Rad9"/>
    <property type="match status" value="1"/>
</dbReference>
<evidence type="ECO:0000256" key="1">
    <source>
        <dbReference type="ARBA" id="ARBA00008494"/>
    </source>
</evidence>